<sequence>MRSWLEQHRAGNGSAFVAKYKVHRLVCLESYENPEDAMRREKQFKNWKRDWKIQLIENGNPEWADLSHLILES</sequence>
<dbReference type="SUPFAM" id="SSF82771">
    <property type="entry name" value="GIY-YIG endonuclease"/>
    <property type="match status" value="1"/>
</dbReference>
<reference evidence="3" key="1">
    <citation type="submission" date="2020-02" db="EMBL/GenBank/DDBJ databases">
        <title>Draft genome sequence of Candidatus Afipia apatlaquensis IBT-C3, a potential strain for decolorization of textile dyes.</title>
        <authorList>
            <person name="Sanchez-Reyes A."/>
            <person name="Breton-Deval L."/>
            <person name="Mangelson H."/>
            <person name="Sanchez-Flores A."/>
        </authorList>
    </citation>
    <scope>NUCLEOTIDE SEQUENCE [LARGE SCALE GENOMIC DNA]</scope>
    <source>
        <strain evidence="3">IBT-C3</strain>
    </source>
</reference>
<gene>
    <name evidence="3" type="ORF">G4V63_31425</name>
</gene>
<feature type="domain" description="GIY-YIG" evidence="2">
    <location>
        <begin position="1"/>
        <end position="54"/>
    </location>
</feature>
<dbReference type="InterPro" id="IPR050190">
    <property type="entry name" value="UPF0213_domain"/>
</dbReference>
<organism evidence="3 4">
    <name type="scientific">Candidatus Afipia apatlaquensis</name>
    <dbReference type="NCBI Taxonomy" id="2712852"/>
    <lineage>
        <taxon>Bacteria</taxon>
        <taxon>Pseudomonadati</taxon>
        <taxon>Pseudomonadota</taxon>
        <taxon>Alphaproteobacteria</taxon>
        <taxon>Hyphomicrobiales</taxon>
        <taxon>Nitrobacteraceae</taxon>
        <taxon>Afipia</taxon>
    </lineage>
</organism>
<dbReference type="AlphaFoldDB" id="A0A7C9RL75"/>
<comment type="caution">
    <text evidence="3">The sequence shown here is derived from an EMBL/GenBank/DDBJ whole genome shotgun (WGS) entry which is preliminary data.</text>
</comment>
<evidence type="ECO:0000313" key="4">
    <source>
        <dbReference type="Proteomes" id="UP000480266"/>
    </source>
</evidence>
<name>A0A7C9RL75_9BRAD</name>
<comment type="similarity">
    <text evidence="1">Belongs to the UPF0213 family.</text>
</comment>
<evidence type="ECO:0000313" key="3">
    <source>
        <dbReference type="EMBL" id="NGX99538.1"/>
    </source>
</evidence>
<dbReference type="Pfam" id="PF01541">
    <property type="entry name" value="GIY-YIG"/>
    <property type="match status" value="1"/>
</dbReference>
<keyword evidence="4" id="KW-1185">Reference proteome</keyword>
<dbReference type="InterPro" id="IPR000305">
    <property type="entry name" value="GIY-YIG_endonuc"/>
</dbReference>
<evidence type="ECO:0000256" key="1">
    <source>
        <dbReference type="ARBA" id="ARBA00007435"/>
    </source>
</evidence>
<evidence type="ECO:0000259" key="2">
    <source>
        <dbReference type="PROSITE" id="PS50164"/>
    </source>
</evidence>
<dbReference type="Proteomes" id="UP000480266">
    <property type="component" value="Unassembled WGS sequence"/>
</dbReference>
<dbReference type="EMBL" id="JAAMRR010001609">
    <property type="protein sequence ID" value="NGX99538.1"/>
    <property type="molecule type" value="Genomic_DNA"/>
</dbReference>
<dbReference type="Gene3D" id="3.40.1440.10">
    <property type="entry name" value="GIY-YIG endonuclease"/>
    <property type="match status" value="1"/>
</dbReference>
<protein>
    <submittedName>
        <fullName evidence="3">GIY-YIG nuclease family protein</fullName>
    </submittedName>
</protein>
<dbReference type="PANTHER" id="PTHR34477">
    <property type="entry name" value="UPF0213 PROTEIN YHBQ"/>
    <property type="match status" value="1"/>
</dbReference>
<proteinExistence type="inferred from homology"/>
<dbReference type="InterPro" id="IPR035901">
    <property type="entry name" value="GIY-YIG_endonuc_sf"/>
</dbReference>
<dbReference type="PROSITE" id="PS50164">
    <property type="entry name" value="GIY_YIG"/>
    <property type="match status" value="1"/>
</dbReference>
<dbReference type="PANTHER" id="PTHR34477:SF5">
    <property type="entry name" value="BSL5627 PROTEIN"/>
    <property type="match status" value="1"/>
</dbReference>
<accession>A0A7C9RL75</accession>